<evidence type="ECO:0000313" key="9">
    <source>
        <dbReference type="Proteomes" id="UP001652628"/>
    </source>
</evidence>
<dbReference type="GO" id="GO:0030425">
    <property type="term" value="C:dendrite"/>
    <property type="evidence" value="ECO:0007669"/>
    <property type="project" value="TreeGrafter"/>
</dbReference>
<dbReference type="GeneID" id="108016582"/>
<dbReference type="Pfam" id="PF08395">
    <property type="entry name" value="7tm_7"/>
    <property type="match status" value="2"/>
</dbReference>
<accession>A0AB40DJM7</accession>
<comment type="subcellular location">
    <subcellularLocation>
        <location evidence="1 8">Cell membrane</location>
        <topology evidence="1 8">Multi-pass membrane protein</topology>
    </subcellularLocation>
</comment>
<dbReference type="GO" id="GO:0008049">
    <property type="term" value="P:male courtship behavior"/>
    <property type="evidence" value="ECO:0007669"/>
    <property type="project" value="TreeGrafter"/>
</dbReference>
<comment type="caution">
    <text evidence="8">Lacks conserved residue(s) required for the propagation of feature annotation.</text>
</comment>
<keyword evidence="6 8" id="KW-0675">Receptor</keyword>
<keyword evidence="3 8" id="KW-0812">Transmembrane</keyword>
<evidence type="ECO:0000256" key="1">
    <source>
        <dbReference type="ARBA" id="ARBA00004651"/>
    </source>
</evidence>
<evidence type="ECO:0000256" key="8">
    <source>
        <dbReference type="RuleBase" id="RU363108"/>
    </source>
</evidence>
<evidence type="ECO:0000313" key="10">
    <source>
        <dbReference type="RefSeq" id="XP_065724309.2"/>
    </source>
</evidence>
<dbReference type="RefSeq" id="XP_065724309.2">
    <property type="nucleotide sequence ID" value="XM_065868237.2"/>
</dbReference>
<protein>
    <recommendedName>
        <fullName evidence="8">Gustatory receptor</fullName>
    </recommendedName>
</protein>
<evidence type="ECO:0000256" key="3">
    <source>
        <dbReference type="ARBA" id="ARBA00022692"/>
    </source>
</evidence>
<dbReference type="GO" id="GO:0050909">
    <property type="term" value="P:sensory perception of taste"/>
    <property type="evidence" value="ECO:0007669"/>
    <property type="project" value="InterPro"/>
</dbReference>
<dbReference type="GO" id="GO:0043025">
    <property type="term" value="C:neuronal cell body"/>
    <property type="evidence" value="ECO:0007669"/>
    <property type="project" value="TreeGrafter"/>
</dbReference>
<evidence type="ECO:0000256" key="7">
    <source>
        <dbReference type="ARBA" id="ARBA00023224"/>
    </source>
</evidence>
<dbReference type="GO" id="GO:0007165">
    <property type="term" value="P:signal transduction"/>
    <property type="evidence" value="ECO:0007669"/>
    <property type="project" value="UniProtKB-KW"/>
</dbReference>
<keyword evidence="9" id="KW-1185">Reference proteome</keyword>
<keyword evidence="4 8" id="KW-1133">Transmembrane helix</keyword>
<evidence type="ECO:0000256" key="4">
    <source>
        <dbReference type="ARBA" id="ARBA00022989"/>
    </source>
</evidence>
<sequence length="435" mass="49310">MDTLRALDPLHRVCQVCNLWPWRLVPPPDTEGILLRRSRWLELYGWTVLTAASGFTAYGLFRESSDQDKSQEEAEESSTISSIGHTVDFIQLVGMRVAHLAALLEALWQRQAQRDFFAELVEIDHQLSEALRVDVESVRLQMRRHTTSRAVWMMWGYAVSQFLILGAKLLAPGHRFPVYWIFYLIPMLVCGLRYFQIFTATQIVRQRLDVLLVALQQLQLQQKSPAVEAEPEEHAHLEHAAMERLIAVRLVYQRVWALVALLNRCYGLSMLIQVGNDFLAITSNCYWMFLNFRQSSASPYDILQIVASALWSAPHLGNVLVLSLLCDRTAQCATRLALCLHQVDVDLRNESHNALVSTSLYPVYIPVLIPVLPQITQFSLQLLHQRLHFSAAGFFNVDCTLLYTIVGATTTYLIILIQFHMSESSLGGGSNGGTN</sequence>
<dbReference type="AlphaFoldDB" id="A0AB40DJM7"/>
<evidence type="ECO:0000256" key="5">
    <source>
        <dbReference type="ARBA" id="ARBA00023136"/>
    </source>
</evidence>
<reference evidence="10" key="1">
    <citation type="submission" date="2025-08" db="UniProtKB">
        <authorList>
            <consortium name="RefSeq"/>
        </authorList>
    </citation>
    <scope>IDENTIFICATION</scope>
</reference>
<feature type="transmembrane region" description="Helical" evidence="8">
    <location>
        <begin position="177"/>
        <end position="195"/>
    </location>
</feature>
<comment type="function">
    <text evidence="8">Gustatory receptor which mediates acceptance or avoidance behavior, depending on its substrates.</text>
</comment>
<keyword evidence="7 8" id="KW-0807">Transducer</keyword>
<gene>
    <name evidence="10" type="primary">Gr2a</name>
</gene>
<dbReference type="PANTHER" id="PTHR21143:SF104">
    <property type="entry name" value="GUSTATORY RECEPTOR 8A-RELATED"/>
    <property type="match status" value="1"/>
</dbReference>
<feature type="transmembrane region" description="Helical" evidence="8">
    <location>
        <begin position="150"/>
        <end position="171"/>
    </location>
</feature>
<feature type="transmembrane region" description="Helical" evidence="8">
    <location>
        <begin position="43"/>
        <end position="61"/>
    </location>
</feature>
<dbReference type="GO" id="GO:0005886">
    <property type="term" value="C:plasma membrane"/>
    <property type="evidence" value="ECO:0007669"/>
    <property type="project" value="UniProtKB-SubCell"/>
</dbReference>
<dbReference type="GO" id="GO:0007635">
    <property type="term" value="P:chemosensory behavior"/>
    <property type="evidence" value="ECO:0007669"/>
    <property type="project" value="TreeGrafter"/>
</dbReference>
<dbReference type="Proteomes" id="UP001652628">
    <property type="component" value="Chromosome X"/>
</dbReference>
<evidence type="ECO:0000256" key="2">
    <source>
        <dbReference type="ARBA" id="ARBA00022475"/>
    </source>
</evidence>
<dbReference type="PANTHER" id="PTHR21143">
    <property type="entry name" value="INVERTEBRATE GUSTATORY RECEPTOR"/>
    <property type="match status" value="1"/>
</dbReference>
<dbReference type="GO" id="GO:0030424">
    <property type="term" value="C:axon"/>
    <property type="evidence" value="ECO:0007669"/>
    <property type="project" value="TreeGrafter"/>
</dbReference>
<keyword evidence="2 8" id="KW-1003">Cell membrane</keyword>
<dbReference type="InterPro" id="IPR013604">
    <property type="entry name" value="7TM_chemorcpt"/>
</dbReference>
<keyword evidence="5 8" id="KW-0472">Membrane</keyword>
<name>A0AB40DJM7_DROSZ</name>
<organism evidence="9 10">
    <name type="scientific">Drosophila suzukii</name>
    <name type="common">Spotted-wing drosophila fruit fly</name>
    <dbReference type="NCBI Taxonomy" id="28584"/>
    <lineage>
        <taxon>Eukaryota</taxon>
        <taxon>Metazoa</taxon>
        <taxon>Ecdysozoa</taxon>
        <taxon>Arthropoda</taxon>
        <taxon>Hexapoda</taxon>
        <taxon>Insecta</taxon>
        <taxon>Pterygota</taxon>
        <taxon>Neoptera</taxon>
        <taxon>Endopterygota</taxon>
        <taxon>Diptera</taxon>
        <taxon>Brachycera</taxon>
        <taxon>Muscomorpha</taxon>
        <taxon>Ephydroidea</taxon>
        <taxon>Drosophilidae</taxon>
        <taxon>Drosophila</taxon>
        <taxon>Sophophora</taxon>
    </lineage>
</organism>
<proteinExistence type="inferred from homology"/>
<evidence type="ECO:0000256" key="6">
    <source>
        <dbReference type="ARBA" id="ARBA00023170"/>
    </source>
</evidence>
<comment type="similarity">
    <text evidence="8">Belongs to the insect chemoreceptor superfamily. Gustatory receptor (GR) family.</text>
</comment>